<dbReference type="InterPro" id="IPR029052">
    <property type="entry name" value="Metallo-depent_PP-like"/>
</dbReference>
<evidence type="ECO:0000313" key="2">
    <source>
        <dbReference type="EMBL" id="MBK9981963.1"/>
    </source>
</evidence>
<name>A0A9D7SRX0_9BACT</name>
<feature type="domain" description="Calcineurin-like phosphoesterase" evidence="1">
    <location>
        <begin position="1"/>
        <end position="216"/>
    </location>
</feature>
<dbReference type="SUPFAM" id="SSF56300">
    <property type="entry name" value="Metallo-dependent phosphatases"/>
    <property type="match status" value="1"/>
</dbReference>
<gene>
    <name evidence="2" type="ORF">IPP15_05975</name>
</gene>
<protein>
    <submittedName>
        <fullName evidence="2">Metallophosphoesterase</fullName>
    </submittedName>
</protein>
<comment type="caution">
    <text evidence="2">The sequence shown here is derived from an EMBL/GenBank/DDBJ whole genome shotgun (WGS) entry which is preliminary data.</text>
</comment>
<dbReference type="Pfam" id="PF00149">
    <property type="entry name" value="Metallophos"/>
    <property type="match status" value="1"/>
</dbReference>
<accession>A0A9D7SRX0</accession>
<organism evidence="2 3">
    <name type="scientific">Candidatus Opimibacter skivensis</name>
    <dbReference type="NCBI Taxonomy" id="2982028"/>
    <lineage>
        <taxon>Bacteria</taxon>
        <taxon>Pseudomonadati</taxon>
        <taxon>Bacteroidota</taxon>
        <taxon>Saprospiria</taxon>
        <taxon>Saprospirales</taxon>
        <taxon>Saprospiraceae</taxon>
        <taxon>Candidatus Opimibacter</taxon>
    </lineage>
</organism>
<evidence type="ECO:0000259" key="1">
    <source>
        <dbReference type="Pfam" id="PF00149"/>
    </source>
</evidence>
<reference evidence="2 3" key="1">
    <citation type="submission" date="2020-10" db="EMBL/GenBank/DDBJ databases">
        <title>Connecting structure to function with the recovery of over 1000 high-quality activated sludge metagenome-assembled genomes encoding full-length rRNA genes using long-read sequencing.</title>
        <authorList>
            <person name="Singleton C.M."/>
            <person name="Petriglieri F."/>
            <person name="Kristensen J.M."/>
            <person name="Kirkegaard R.H."/>
            <person name="Michaelsen T.Y."/>
            <person name="Andersen M.H."/>
            <person name="Karst S.M."/>
            <person name="Dueholm M.S."/>
            <person name="Nielsen P.H."/>
            <person name="Albertsen M."/>
        </authorList>
    </citation>
    <scope>NUCLEOTIDE SEQUENCE [LARGE SCALE GENOMIC DNA]</scope>
    <source>
        <strain evidence="2">Ribe_18-Q3-R11-54_MAXAC.273</strain>
    </source>
</reference>
<dbReference type="EMBL" id="JADKGY010000001">
    <property type="protein sequence ID" value="MBK9981963.1"/>
    <property type="molecule type" value="Genomic_DNA"/>
</dbReference>
<dbReference type="AlphaFoldDB" id="A0A9D7SRX0"/>
<sequence length="252" mass="29884">MKIQYASDLHLEFSDNKEFLLDHPLEPLGDVLILAGDIVPFKELDKHQDFFSYISDHFHTTWWIPGNHEYYHSDISTRSGFMHEAILPNVYLVNNFSTTYQELRFIFSTLWSLIRPEHQWQIWQGLNDFKCISNGKNKLSVDDFNHMHQNCLEFITNELNRPFDGKSIVTTHHVPTFFNYPEKYRGDKLNEGFAVELYDLILQAGPDYWLFGHHHQNMDEFRIGNTQLMTNQVGYVQYNEHKGFQTNKFITI</sequence>
<dbReference type="GO" id="GO:0016787">
    <property type="term" value="F:hydrolase activity"/>
    <property type="evidence" value="ECO:0007669"/>
    <property type="project" value="InterPro"/>
</dbReference>
<dbReference type="Gene3D" id="3.60.21.10">
    <property type="match status" value="1"/>
</dbReference>
<dbReference type="Proteomes" id="UP000808337">
    <property type="component" value="Unassembled WGS sequence"/>
</dbReference>
<evidence type="ECO:0000313" key="3">
    <source>
        <dbReference type="Proteomes" id="UP000808337"/>
    </source>
</evidence>
<dbReference type="InterPro" id="IPR004843">
    <property type="entry name" value="Calcineurin-like_PHP"/>
</dbReference>
<dbReference type="PANTHER" id="PTHR37844">
    <property type="entry name" value="SER/THR PROTEIN PHOSPHATASE SUPERFAMILY (AFU_ORTHOLOGUE AFUA_1G14840)"/>
    <property type="match status" value="1"/>
</dbReference>
<proteinExistence type="predicted"/>
<dbReference type="PANTHER" id="PTHR37844:SF1">
    <property type="entry name" value="CALCINEURIN-LIKE PHOSPHOESTERASE DOMAIN-CONTAINING PROTEIN"/>
    <property type="match status" value="1"/>
</dbReference>